<dbReference type="KEGG" id="bpb:bpr_III096"/>
<dbReference type="HOGENOM" id="CLU_1841419_0_0_9"/>
<dbReference type="EMBL" id="CP001811">
    <property type="protein sequence ID" value="ADL35784.1"/>
    <property type="molecule type" value="Genomic_DNA"/>
</dbReference>
<reference evidence="1 2" key="1">
    <citation type="journal article" date="2010" name="PLoS ONE">
        <title>The glycobiome of the rumen bacterium Butyrivibrio proteoclasticus B316(T) highlights adaptation to a polysaccharide-rich environment.</title>
        <authorList>
            <person name="Kelly W.J."/>
            <person name="Leahy S.C."/>
            <person name="Altermann E."/>
            <person name="Yeoman C.J."/>
            <person name="Dunne J.C."/>
            <person name="Kong Z."/>
            <person name="Pacheco D.M."/>
            <person name="Li D."/>
            <person name="Noel S.J."/>
            <person name="Moon C.D."/>
            <person name="Cookson A.L."/>
            <person name="Attwood G.T."/>
        </authorList>
    </citation>
    <scope>NUCLEOTIDE SEQUENCE [LARGE SCALE GENOMIC DNA]</scope>
    <source>
        <strain evidence="2">ATCC 51982 / DSM 14932 / B316</strain>
    </source>
</reference>
<name>E0S302_BUTPB</name>
<sequence length="139" mass="16601">MRGRIHMANYYEEDEEPVKKKSKNSYEKKLAKLKSQLENHKGEWLTIEACQEYYNRAQALPPNGCQDIGERRRLRIELQEKYGIAEIEAINIVKGFHFQEYVQKYDNIRELRIPSEPSIPDRQYITIIQNEGYSFEEKD</sequence>
<dbReference type="eggNOG" id="ENOG5033FTZ">
    <property type="taxonomic scope" value="Bacteria"/>
</dbReference>
<keyword evidence="2" id="KW-1185">Reference proteome</keyword>
<protein>
    <submittedName>
        <fullName evidence="1">Uncharacterized protein</fullName>
    </submittedName>
</protein>
<dbReference type="STRING" id="515622.bpr_III096"/>
<organism evidence="1 2">
    <name type="scientific">Butyrivibrio proteoclasticus (strain ATCC 51982 / DSM 14932 / B316)</name>
    <name type="common">Clostridium proteoclasticum</name>
    <dbReference type="NCBI Taxonomy" id="515622"/>
    <lineage>
        <taxon>Bacteria</taxon>
        <taxon>Bacillati</taxon>
        <taxon>Bacillota</taxon>
        <taxon>Clostridia</taxon>
        <taxon>Lachnospirales</taxon>
        <taxon>Lachnospiraceae</taxon>
        <taxon>Butyrivibrio</taxon>
    </lineage>
</organism>
<gene>
    <name evidence="1" type="ordered locus">bpr_III096</name>
</gene>
<evidence type="ECO:0000313" key="2">
    <source>
        <dbReference type="Proteomes" id="UP000001299"/>
    </source>
</evidence>
<dbReference type="AlphaFoldDB" id="E0S302"/>
<dbReference type="Proteomes" id="UP000001299">
    <property type="component" value="Chromosome 2"/>
</dbReference>
<accession>E0S302</accession>
<proteinExistence type="predicted"/>
<evidence type="ECO:0000313" key="1">
    <source>
        <dbReference type="EMBL" id="ADL35784.1"/>
    </source>
</evidence>